<sequence>MTETESPLRNRPASHPASAPAGKNVITIASGKGGVGKTVLATSLSHALANAGKKVLLFDGDVGLANVDIQLGLMPDMDLASVISGEKKLADVAFRYEAGGFDIIAGRSGSGSLGNLGGEQLRQIHQDLVKLGRVYDYVILDLGAGIDGVVQTLSAAAGPKLVVTNGEPTSLTDAYAFIKVTSQRQPNADTRILVNMVKSRKDGQKVYETLLTACRNFLKLEPALAGIVHLDERVGGAIRSQTGLLNRYPASTAAADIEDVAAQLIRGPA</sequence>
<evidence type="ECO:0000313" key="5">
    <source>
        <dbReference type="EMBL" id="GLQ05843.1"/>
    </source>
</evidence>
<proteinExistence type="predicted"/>
<protein>
    <submittedName>
        <fullName evidence="5">Site-determining protein</fullName>
    </submittedName>
</protein>
<dbReference type="Pfam" id="PF01656">
    <property type="entry name" value="CbiA"/>
    <property type="match status" value="1"/>
</dbReference>
<dbReference type="RefSeq" id="WP_169559806.1">
    <property type="nucleotide sequence ID" value="NZ_BSNF01000001.1"/>
</dbReference>
<dbReference type="CDD" id="cd02038">
    <property type="entry name" value="FlhG-like"/>
    <property type="match status" value="1"/>
</dbReference>
<feature type="region of interest" description="Disordered" evidence="3">
    <location>
        <begin position="1"/>
        <end position="22"/>
    </location>
</feature>
<dbReference type="InterPro" id="IPR027417">
    <property type="entry name" value="P-loop_NTPase"/>
</dbReference>
<evidence type="ECO:0000259" key="4">
    <source>
        <dbReference type="Pfam" id="PF01656"/>
    </source>
</evidence>
<dbReference type="InterPro" id="IPR025501">
    <property type="entry name" value="MinD_FleN"/>
</dbReference>
<dbReference type="InterPro" id="IPR033875">
    <property type="entry name" value="FlhG"/>
</dbReference>
<organism evidence="5 6">
    <name type="scientific">Sneathiella chinensis</name>
    <dbReference type="NCBI Taxonomy" id="349750"/>
    <lineage>
        <taxon>Bacteria</taxon>
        <taxon>Pseudomonadati</taxon>
        <taxon>Pseudomonadota</taxon>
        <taxon>Alphaproteobacteria</taxon>
        <taxon>Sneathiellales</taxon>
        <taxon>Sneathiellaceae</taxon>
        <taxon>Sneathiella</taxon>
    </lineage>
</organism>
<dbReference type="Gene3D" id="3.40.50.300">
    <property type="entry name" value="P-loop containing nucleotide triphosphate hydrolases"/>
    <property type="match status" value="1"/>
</dbReference>
<dbReference type="SUPFAM" id="SSF52540">
    <property type="entry name" value="P-loop containing nucleoside triphosphate hydrolases"/>
    <property type="match status" value="1"/>
</dbReference>
<keyword evidence="2" id="KW-0067">ATP-binding</keyword>
<comment type="caution">
    <text evidence="5">The sequence shown here is derived from an EMBL/GenBank/DDBJ whole genome shotgun (WGS) entry which is preliminary data.</text>
</comment>
<dbReference type="InterPro" id="IPR050625">
    <property type="entry name" value="ParA/MinD_ATPase"/>
</dbReference>
<dbReference type="Proteomes" id="UP001161409">
    <property type="component" value="Unassembled WGS sequence"/>
</dbReference>
<dbReference type="EMBL" id="BSNF01000001">
    <property type="protein sequence ID" value="GLQ05843.1"/>
    <property type="molecule type" value="Genomic_DNA"/>
</dbReference>
<reference evidence="5" key="2">
    <citation type="submission" date="2023-01" db="EMBL/GenBank/DDBJ databases">
        <title>Draft genome sequence of Sneathiella chinensis strain NBRC 103408.</title>
        <authorList>
            <person name="Sun Q."/>
            <person name="Mori K."/>
        </authorList>
    </citation>
    <scope>NUCLEOTIDE SEQUENCE</scope>
    <source>
        <strain evidence="5">NBRC 103408</strain>
    </source>
</reference>
<evidence type="ECO:0000256" key="2">
    <source>
        <dbReference type="ARBA" id="ARBA00022840"/>
    </source>
</evidence>
<dbReference type="InterPro" id="IPR002586">
    <property type="entry name" value="CobQ/CobB/MinD/ParA_Nub-bd_dom"/>
</dbReference>
<evidence type="ECO:0000313" key="6">
    <source>
        <dbReference type="Proteomes" id="UP001161409"/>
    </source>
</evidence>
<gene>
    <name evidence="5" type="ORF">GCM10007924_10640</name>
</gene>
<name>A0ABQ5U1Y2_9PROT</name>
<dbReference type="PIRSF" id="PIRSF003092">
    <property type="entry name" value="MinD"/>
    <property type="match status" value="1"/>
</dbReference>
<keyword evidence="6" id="KW-1185">Reference proteome</keyword>
<dbReference type="PANTHER" id="PTHR43384:SF4">
    <property type="entry name" value="CELLULOSE BIOSYNTHESIS PROTEIN BCSQ-RELATED"/>
    <property type="match status" value="1"/>
</dbReference>
<reference evidence="5" key="1">
    <citation type="journal article" date="2014" name="Int. J. Syst. Evol. Microbiol.">
        <title>Complete genome of a new Firmicutes species belonging to the dominant human colonic microbiota ('Ruminococcus bicirculans') reveals two chromosomes and a selective capacity to utilize plant glucans.</title>
        <authorList>
            <consortium name="NISC Comparative Sequencing Program"/>
            <person name="Wegmann U."/>
            <person name="Louis P."/>
            <person name="Goesmann A."/>
            <person name="Henrissat B."/>
            <person name="Duncan S.H."/>
            <person name="Flint H.J."/>
        </authorList>
    </citation>
    <scope>NUCLEOTIDE SEQUENCE</scope>
    <source>
        <strain evidence="5">NBRC 103408</strain>
    </source>
</reference>
<accession>A0ABQ5U1Y2</accession>
<evidence type="ECO:0000256" key="1">
    <source>
        <dbReference type="ARBA" id="ARBA00022741"/>
    </source>
</evidence>
<evidence type="ECO:0000256" key="3">
    <source>
        <dbReference type="SAM" id="MobiDB-lite"/>
    </source>
</evidence>
<feature type="domain" description="CobQ/CobB/MinD/ParA nucleotide binding" evidence="4">
    <location>
        <begin position="26"/>
        <end position="238"/>
    </location>
</feature>
<dbReference type="PANTHER" id="PTHR43384">
    <property type="entry name" value="SEPTUM SITE-DETERMINING PROTEIN MIND HOMOLOG, CHLOROPLASTIC-RELATED"/>
    <property type="match status" value="1"/>
</dbReference>
<keyword evidence="1" id="KW-0547">Nucleotide-binding</keyword>